<dbReference type="InterPro" id="IPR007015">
    <property type="entry name" value="DNA_pol_V/MYBBP1A"/>
</dbReference>
<gene>
    <name evidence="3" type="ORF">R3W88_003550</name>
</gene>
<dbReference type="PANTHER" id="PTHR13213">
    <property type="entry name" value="MYB-BINDING PROTEIN 1A FAMILY MEMBER"/>
    <property type="match status" value="1"/>
</dbReference>
<dbReference type="GO" id="GO:0005730">
    <property type="term" value="C:nucleolus"/>
    <property type="evidence" value="ECO:0007669"/>
    <property type="project" value="InterPro"/>
</dbReference>
<evidence type="ECO:0000256" key="2">
    <source>
        <dbReference type="ARBA" id="ARBA00023242"/>
    </source>
</evidence>
<dbReference type="GO" id="GO:0006355">
    <property type="term" value="P:regulation of DNA-templated transcription"/>
    <property type="evidence" value="ECO:0007669"/>
    <property type="project" value="InterPro"/>
</dbReference>
<accession>A0AAV9MPB3</accession>
<evidence type="ECO:0000256" key="1">
    <source>
        <dbReference type="ARBA" id="ARBA00004123"/>
    </source>
</evidence>
<sequence>MDVLSTEITQLFKASQYFLRELSERVKHDNVRTVEVIVALQKHSKGKFDYITRKKTSLASEIGSIEDKDSVGAVGTLEIFKGWVIESLSNRKDLVPGIGRNKCRSMRCPLIQLLLQVLLRPGEFS</sequence>
<protein>
    <submittedName>
        <fullName evidence="3">Uncharacterized protein</fullName>
    </submittedName>
</protein>
<comment type="caution">
    <text evidence="3">The sequence shown here is derived from an EMBL/GenBank/DDBJ whole genome shotgun (WGS) entry which is preliminary data.</text>
</comment>
<dbReference type="Proteomes" id="UP001311915">
    <property type="component" value="Unassembled WGS sequence"/>
</dbReference>
<keyword evidence="4" id="KW-1185">Reference proteome</keyword>
<reference evidence="3 4" key="1">
    <citation type="submission" date="2023-10" db="EMBL/GenBank/DDBJ databases">
        <title>Genome-Wide Identification Analysis in wild type Solanum Pinnatisectum Reveals Some Genes Defensing Phytophthora Infestans.</title>
        <authorList>
            <person name="Sun C."/>
        </authorList>
    </citation>
    <scope>NUCLEOTIDE SEQUENCE [LARGE SCALE GENOMIC DNA]</scope>
    <source>
        <strain evidence="3">LQN</strain>
        <tissue evidence="3">Leaf</tissue>
    </source>
</reference>
<keyword evidence="2" id="KW-0539">Nucleus</keyword>
<evidence type="ECO:0000313" key="4">
    <source>
        <dbReference type="Proteomes" id="UP001311915"/>
    </source>
</evidence>
<dbReference type="AlphaFoldDB" id="A0AAV9MPB3"/>
<dbReference type="PANTHER" id="PTHR13213:SF2">
    <property type="entry name" value="MYB-BINDING PROTEIN 1A"/>
    <property type="match status" value="1"/>
</dbReference>
<name>A0AAV9MPB3_9SOLN</name>
<proteinExistence type="predicted"/>
<dbReference type="EMBL" id="JAWPEI010000001">
    <property type="protein sequence ID" value="KAK4739853.1"/>
    <property type="molecule type" value="Genomic_DNA"/>
</dbReference>
<organism evidence="3 4">
    <name type="scientific">Solanum pinnatisectum</name>
    <name type="common">tansyleaf nightshade</name>
    <dbReference type="NCBI Taxonomy" id="50273"/>
    <lineage>
        <taxon>Eukaryota</taxon>
        <taxon>Viridiplantae</taxon>
        <taxon>Streptophyta</taxon>
        <taxon>Embryophyta</taxon>
        <taxon>Tracheophyta</taxon>
        <taxon>Spermatophyta</taxon>
        <taxon>Magnoliopsida</taxon>
        <taxon>eudicotyledons</taxon>
        <taxon>Gunneridae</taxon>
        <taxon>Pentapetalae</taxon>
        <taxon>asterids</taxon>
        <taxon>lamiids</taxon>
        <taxon>Solanales</taxon>
        <taxon>Solanaceae</taxon>
        <taxon>Solanoideae</taxon>
        <taxon>Solaneae</taxon>
        <taxon>Solanum</taxon>
    </lineage>
</organism>
<evidence type="ECO:0000313" key="3">
    <source>
        <dbReference type="EMBL" id="KAK4739853.1"/>
    </source>
</evidence>
<dbReference type="Pfam" id="PF04931">
    <property type="entry name" value="DNA_pol_phi"/>
    <property type="match status" value="1"/>
</dbReference>
<dbReference type="GO" id="GO:0003677">
    <property type="term" value="F:DNA binding"/>
    <property type="evidence" value="ECO:0007669"/>
    <property type="project" value="InterPro"/>
</dbReference>
<comment type="subcellular location">
    <subcellularLocation>
        <location evidence="1">Nucleus</location>
    </subcellularLocation>
</comment>